<dbReference type="HOGENOM" id="CLU_768885_0_0_7"/>
<dbReference type="STRING" id="345632.GPICK_16255"/>
<dbReference type="OrthoDB" id="9809430at2"/>
<dbReference type="InterPro" id="IPR006683">
    <property type="entry name" value="Thioestr_dom"/>
</dbReference>
<name>A0A0B5BDC0_9BACT</name>
<organism evidence="6 7">
    <name type="scientific">Geobacter pickeringii</name>
    <dbReference type="NCBI Taxonomy" id="345632"/>
    <lineage>
        <taxon>Bacteria</taxon>
        <taxon>Pseudomonadati</taxon>
        <taxon>Thermodesulfobacteriota</taxon>
        <taxon>Desulfuromonadia</taxon>
        <taxon>Geobacterales</taxon>
        <taxon>Geobacteraceae</taxon>
        <taxon>Geobacter</taxon>
    </lineage>
</organism>
<reference evidence="6 7" key="1">
    <citation type="journal article" date="2015" name="Genome Announc.">
        <title>Complete Genome of Geobacter pickeringii G13T, a Metal-Reducing Isolate from Sedimentary Kaolin Deposits.</title>
        <authorList>
            <person name="Badalamenti J.P."/>
            <person name="Bond D.R."/>
        </authorList>
    </citation>
    <scope>NUCLEOTIDE SEQUENCE [LARGE SCALE GENOMIC DNA]</scope>
    <source>
        <strain evidence="6 7">G13</strain>
    </source>
</reference>
<evidence type="ECO:0000256" key="1">
    <source>
        <dbReference type="ARBA" id="ARBA00022737"/>
    </source>
</evidence>
<dbReference type="AlphaFoldDB" id="A0A0B5BDC0"/>
<feature type="domain" description="HotDog ACOT-type" evidence="5">
    <location>
        <begin position="206"/>
        <end position="318"/>
    </location>
</feature>
<dbReference type="GO" id="GO:0006637">
    <property type="term" value="P:acyl-CoA metabolic process"/>
    <property type="evidence" value="ECO:0007669"/>
    <property type="project" value="TreeGrafter"/>
</dbReference>
<sequence length="355" mass="40276">MTTPTETSAYRTLPLGSDPKLRRRYMVADEEIPGNFRFGLLLEELDILAEQTALGYVRRFHPEGKVVTAAIDNIMVRHVVDVTRDIVLYARINHVGRSSLEIGIRVEQPAAATRDPHSADSLHIASCYFTMVARGGPAAGESIPLPPLEYPGELEQRRAAKAVAGREEYRQQQASLLSPPSLEEYEMLDRLHRTQEDPAFAGIRAGRLVTDAWERMYPEQEYVPQRIFGGYLIRRAYELSAICSEQVAANRSIIAAVNRINFFHPVRIGDKLHFTSRVVFTSESFVCVEASIERISRDRTVNALSNSCLFTFVNVDRELKHQPVPPVYPATYREDARYLEAYRSYQSLAGHYRMI</sequence>
<dbReference type="CDD" id="cd03442">
    <property type="entry name" value="BFIT_BACH"/>
    <property type="match status" value="2"/>
</dbReference>
<dbReference type="InterPro" id="IPR029069">
    <property type="entry name" value="HotDog_dom_sf"/>
</dbReference>
<dbReference type="RefSeq" id="WP_039744967.1">
    <property type="nucleotide sequence ID" value="NZ_CP009788.1"/>
</dbReference>
<dbReference type="KEGG" id="gpi:GPICK_16255"/>
<protein>
    <submittedName>
        <fullName evidence="6">Thioesterase</fullName>
    </submittedName>
</protein>
<dbReference type="SUPFAM" id="SSF54637">
    <property type="entry name" value="Thioesterase/thiol ester dehydrase-isomerase"/>
    <property type="match status" value="2"/>
</dbReference>
<dbReference type="Pfam" id="PF03061">
    <property type="entry name" value="4HBT"/>
    <property type="match status" value="2"/>
</dbReference>
<evidence type="ECO:0000256" key="2">
    <source>
        <dbReference type="ARBA" id="ARBA00022801"/>
    </source>
</evidence>
<keyword evidence="1" id="KW-0677">Repeat</keyword>
<dbReference type="Gene3D" id="3.10.129.10">
    <property type="entry name" value="Hotdog Thioesterase"/>
    <property type="match status" value="2"/>
</dbReference>
<evidence type="ECO:0000313" key="7">
    <source>
        <dbReference type="Proteomes" id="UP000057609"/>
    </source>
</evidence>
<evidence type="ECO:0000313" key="6">
    <source>
        <dbReference type="EMBL" id="AJE04718.1"/>
    </source>
</evidence>
<keyword evidence="2 4" id="KW-0378">Hydrolase</keyword>
<keyword evidence="7" id="KW-1185">Reference proteome</keyword>
<dbReference type="PANTHER" id="PTHR12655:SF0">
    <property type="entry name" value="ACYL-COENZYME A THIOESTERASE 9, MITOCHONDRIAL"/>
    <property type="match status" value="1"/>
</dbReference>
<gene>
    <name evidence="6" type="ORF">GPICK_16255</name>
</gene>
<dbReference type="PROSITE" id="PS51770">
    <property type="entry name" value="HOTDOG_ACOT"/>
    <property type="match status" value="2"/>
</dbReference>
<dbReference type="InterPro" id="IPR033120">
    <property type="entry name" value="HOTDOG_ACOT"/>
</dbReference>
<feature type="domain" description="HotDog ACOT-type" evidence="5">
    <location>
        <begin position="15"/>
        <end position="137"/>
    </location>
</feature>
<accession>A0A0B5BDC0</accession>
<proteinExistence type="predicted"/>
<evidence type="ECO:0000256" key="3">
    <source>
        <dbReference type="ARBA" id="ARBA00022946"/>
    </source>
</evidence>
<dbReference type="PANTHER" id="PTHR12655">
    <property type="entry name" value="ACYL-COA THIOESTERASE"/>
    <property type="match status" value="1"/>
</dbReference>
<keyword evidence="3" id="KW-0809">Transit peptide</keyword>
<dbReference type="EMBL" id="CP009788">
    <property type="protein sequence ID" value="AJE04718.1"/>
    <property type="molecule type" value="Genomic_DNA"/>
</dbReference>
<evidence type="ECO:0000256" key="4">
    <source>
        <dbReference type="PROSITE-ProRule" id="PRU01106"/>
    </source>
</evidence>
<dbReference type="GO" id="GO:0047617">
    <property type="term" value="F:fatty acyl-CoA hydrolase activity"/>
    <property type="evidence" value="ECO:0007669"/>
    <property type="project" value="TreeGrafter"/>
</dbReference>
<dbReference type="Proteomes" id="UP000057609">
    <property type="component" value="Chromosome"/>
</dbReference>
<evidence type="ECO:0000259" key="5">
    <source>
        <dbReference type="PROSITE" id="PS51770"/>
    </source>
</evidence>